<evidence type="ECO:0000313" key="2">
    <source>
        <dbReference type="EMBL" id="MCO6160473.1"/>
    </source>
</evidence>
<feature type="signal peptide" evidence="1">
    <location>
        <begin position="1"/>
        <end position="30"/>
    </location>
</feature>
<organism evidence="2 3">
    <name type="scientific">Asaia lannensis NBRC 102526</name>
    <dbReference type="NCBI Taxonomy" id="1307926"/>
    <lineage>
        <taxon>Bacteria</taxon>
        <taxon>Pseudomonadati</taxon>
        <taxon>Pseudomonadota</taxon>
        <taxon>Alphaproteobacteria</taxon>
        <taxon>Acetobacterales</taxon>
        <taxon>Acetobacteraceae</taxon>
        <taxon>Asaia</taxon>
    </lineage>
</organism>
<protein>
    <submittedName>
        <fullName evidence="2">Uncharacterized protein</fullName>
    </submittedName>
</protein>
<comment type="caution">
    <text evidence="2">The sequence shown here is derived from an EMBL/GenBank/DDBJ whole genome shotgun (WGS) entry which is preliminary data.</text>
</comment>
<evidence type="ECO:0000313" key="3">
    <source>
        <dbReference type="Proteomes" id="UP001523401"/>
    </source>
</evidence>
<feature type="chain" id="PRO_5046702663" evidence="1">
    <location>
        <begin position="31"/>
        <end position="280"/>
    </location>
</feature>
<keyword evidence="3" id="KW-1185">Reference proteome</keyword>
<accession>A0ABT1CHY2</accession>
<reference evidence="2 3" key="1">
    <citation type="submission" date="2022-06" db="EMBL/GenBank/DDBJ databases">
        <title>Whole-genome of Asaia lannensis strain LMG 27011T.</title>
        <authorList>
            <person name="Sombolestani A."/>
        </authorList>
    </citation>
    <scope>NUCLEOTIDE SEQUENCE [LARGE SCALE GENOMIC DNA]</scope>
    <source>
        <strain evidence="2 3">NBRC 102526</strain>
    </source>
</reference>
<evidence type="ECO:0000256" key="1">
    <source>
        <dbReference type="SAM" id="SignalP"/>
    </source>
</evidence>
<keyword evidence="1" id="KW-0732">Signal</keyword>
<name>A0ABT1CHY2_9PROT</name>
<dbReference type="Proteomes" id="UP001523401">
    <property type="component" value="Unassembled WGS sequence"/>
</dbReference>
<gene>
    <name evidence="2" type="ORF">NF685_10580</name>
</gene>
<proteinExistence type="predicted"/>
<sequence>MTEPVYPEIHRVTCILIGCLSILSSGVAFAAGGDIAPHPFAPSSASASTASSATSSSAAEIIDVQGQAMVPLSRRYRGLERILRRFESFPAKDRDGLTLHMQAVLQPGDRPGRESGLMMKPDGAIIPLVHGAESEIVLPRDTRLWDADPPLYARLSKDEHLSVGFFFTVVPPDASGFSRKEALHWLNQLDRCIEDEGGVVLAFLLPDTHKLTVDIAAGSRFEAVEGERRQLLVDNGGASAYRFTFRPQNFPKNTHFAASKPLMRIAMALPFPLHGALSPK</sequence>
<dbReference type="RefSeq" id="WP_222547005.1">
    <property type="nucleotide sequence ID" value="NZ_BAPW01000015.1"/>
</dbReference>
<dbReference type="EMBL" id="JAMXQU010000007">
    <property type="protein sequence ID" value="MCO6160473.1"/>
    <property type="molecule type" value="Genomic_DNA"/>
</dbReference>